<proteinExistence type="predicted"/>
<dbReference type="Proteomes" id="UP000545332">
    <property type="component" value="Unassembled WGS sequence"/>
</dbReference>
<feature type="domain" description="VWFD" evidence="3">
    <location>
        <begin position="1"/>
        <end position="100"/>
    </location>
</feature>
<name>A0A7K4KS77_9AVES</name>
<dbReference type="PROSITE" id="PS51233">
    <property type="entry name" value="VWFD"/>
    <property type="match status" value="1"/>
</dbReference>
<reference evidence="4 5" key="1">
    <citation type="submission" date="2019-09" db="EMBL/GenBank/DDBJ databases">
        <title>Bird 10,000 Genomes (B10K) Project - Family phase.</title>
        <authorList>
            <person name="Zhang G."/>
        </authorList>
    </citation>
    <scope>NUCLEOTIDE SEQUENCE [LARGE SCALE GENOMIC DNA]</scope>
    <source>
        <strain evidence="4">B10K-MSB-42743</strain>
        <tissue evidence="4">Heart</tissue>
    </source>
</reference>
<dbReference type="EMBL" id="VWPX01016079">
    <property type="protein sequence ID" value="NWI18528.1"/>
    <property type="molecule type" value="Genomic_DNA"/>
</dbReference>
<evidence type="ECO:0000313" key="5">
    <source>
        <dbReference type="Proteomes" id="UP000545332"/>
    </source>
</evidence>
<organism evidence="4 5">
    <name type="scientific">Crypturellus soui</name>
    <dbReference type="NCBI Taxonomy" id="458187"/>
    <lineage>
        <taxon>Eukaryota</taxon>
        <taxon>Metazoa</taxon>
        <taxon>Chordata</taxon>
        <taxon>Craniata</taxon>
        <taxon>Vertebrata</taxon>
        <taxon>Euteleostomi</taxon>
        <taxon>Archelosauria</taxon>
        <taxon>Archosauria</taxon>
        <taxon>Dinosauria</taxon>
        <taxon>Saurischia</taxon>
        <taxon>Theropoda</taxon>
        <taxon>Coelurosauria</taxon>
        <taxon>Aves</taxon>
        <taxon>Palaeognathae</taxon>
        <taxon>Tinamiformes</taxon>
        <taxon>Tinamidae</taxon>
        <taxon>Crypturellus</taxon>
    </lineage>
</organism>
<protein>
    <submittedName>
        <fullName evidence="4">SSPO protein</fullName>
    </submittedName>
</protein>
<keyword evidence="5" id="KW-1185">Reference proteome</keyword>
<accession>A0A7K4KS77</accession>
<dbReference type="PANTHER" id="PTHR11339">
    <property type="entry name" value="EXTRACELLULAR MATRIX GLYCOPROTEIN RELATED"/>
    <property type="match status" value="1"/>
</dbReference>
<dbReference type="OrthoDB" id="6262482at2759"/>
<feature type="non-terminal residue" evidence="4">
    <location>
        <position position="1"/>
    </location>
</feature>
<keyword evidence="2" id="KW-0325">Glycoprotein</keyword>
<sequence>VTVRDRNVSVNGAAVPEGDPHLHNSVSVWWPGAAVAVDSGLGVRVKVDGGSVAVTVGTELRGSTRGLCGPYNDDPTDDLQQPDGTVAVLAAAFGNSWKRP</sequence>
<evidence type="ECO:0000313" key="4">
    <source>
        <dbReference type="EMBL" id="NWI18528.1"/>
    </source>
</evidence>
<evidence type="ECO:0000256" key="1">
    <source>
        <dbReference type="ARBA" id="ARBA00023157"/>
    </source>
</evidence>
<dbReference type="Pfam" id="PF00094">
    <property type="entry name" value="VWD"/>
    <property type="match status" value="1"/>
</dbReference>
<evidence type="ECO:0000256" key="2">
    <source>
        <dbReference type="ARBA" id="ARBA00023180"/>
    </source>
</evidence>
<gene>
    <name evidence="4" type="primary">Sspo_1</name>
    <name evidence="4" type="ORF">CRYSOU_R08519</name>
</gene>
<keyword evidence="1" id="KW-1015">Disulfide bond</keyword>
<dbReference type="InterPro" id="IPR001846">
    <property type="entry name" value="VWF_type-D"/>
</dbReference>
<evidence type="ECO:0000259" key="3">
    <source>
        <dbReference type="PROSITE" id="PS51233"/>
    </source>
</evidence>
<dbReference type="InterPro" id="IPR050780">
    <property type="entry name" value="Mucin_vWF_Thrombospondin_sf"/>
</dbReference>
<comment type="caution">
    <text evidence="4">The sequence shown here is derived from an EMBL/GenBank/DDBJ whole genome shotgun (WGS) entry which is preliminary data.</text>
</comment>
<dbReference type="AlphaFoldDB" id="A0A7K4KS77"/>
<feature type="non-terminal residue" evidence="4">
    <location>
        <position position="100"/>
    </location>
</feature>